<dbReference type="PANTHER" id="PTHR47926:SF403">
    <property type="entry name" value="PENTACOTRIPEPTIDE-REPEAT REGION OF PRORP DOMAIN-CONTAINING PROTEIN"/>
    <property type="match status" value="1"/>
</dbReference>
<dbReference type="AlphaFoldDB" id="A0ABC8SUT7"/>
<gene>
    <name evidence="4" type="ORF">ILEXP_LOCUS29748</name>
</gene>
<dbReference type="Proteomes" id="UP001642360">
    <property type="component" value="Unassembled WGS sequence"/>
</dbReference>
<feature type="repeat" description="PPR" evidence="3">
    <location>
        <begin position="70"/>
        <end position="104"/>
    </location>
</feature>
<dbReference type="InterPro" id="IPR046848">
    <property type="entry name" value="E_motif"/>
</dbReference>
<dbReference type="SUPFAM" id="SSF48452">
    <property type="entry name" value="TPR-like"/>
    <property type="match status" value="2"/>
</dbReference>
<dbReference type="NCBIfam" id="TIGR00756">
    <property type="entry name" value="PPR"/>
    <property type="match status" value="7"/>
</dbReference>
<sequence length="554" mass="62525">MPCSLELKISFLLQQCTFKQLRQIHAYIITTSLNQNTRIQLKFLRRTTEFGGMDYSHFVFTQMDSKCNTNITLWNAMIRGYAYNGPSEKCLSMYDEMPHRGLKPNNFTYPYVLNSCSELGWFRIGRKVQCQIVKTGFECVLAVATALFNLYVKMVDSFGVSLAKSGSINDLRKIFNDIYFKPIELWNKMISEYASVSDVVSAVQLFDDMCERDVVSWNSMISGYAWVGDIANARNFFERMPGKDVVSWTTMIGVYASCGDLETARNFFEKMPERNAVSWNSMISSYTQNGNFEEALTLFAQMQLDDVGADGFTFVSALSACSHLGALEFGKWVHSLIKDWPKLAVTVGTAVTEMYAKCGDVTRAFTTFIKIGNKDVFCYNVMIKSLAIHGRTEDAVKIFCLMQKRGLQPNDFTFNSVLFACSHGGLVEEGRKIFYSMERAFGVSPKLEHYGCLIDLLCRNGKLEEADSTVKAMPFEPDVAIWGALLGGCRVRGDLKLAEHITERASELKANESGVYVLLSNMHASVGQWPEALHTRNKMEEKRIYKRTGGTVIL</sequence>
<dbReference type="InterPro" id="IPR002885">
    <property type="entry name" value="PPR_rpt"/>
</dbReference>
<evidence type="ECO:0000256" key="3">
    <source>
        <dbReference type="PROSITE-ProRule" id="PRU00708"/>
    </source>
</evidence>
<name>A0ABC8SUT7_9AQUA</name>
<feature type="repeat" description="PPR" evidence="3">
    <location>
        <begin position="213"/>
        <end position="247"/>
    </location>
</feature>
<feature type="repeat" description="PPR" evidence="3">
    <location>
        <begin position="275"/>
        <end position="309"/>
    </location>
</feature>
<organism evidence="4 5">
    <name type="scientific">Ilex paraguariensis</name>
    <name type="common">yerba mate</name>
    <dbReference type="NCBI Taxonomy" id="185542"/>
    <lineage>
        <taxon>Eukaryota</taxon>
        <taxon>Viridiplantae</taxon>
        <taxon>Streptophyta</taxon>
        <taxon>Embryophyta</taxon>
        <taxon>Tracheophyta</taxon>
        <taxon>Spermatophyta</taxon>
        <taxon>Magnoliopsida</taxon>
        <taxon>eudicotyledons</taxon>
        <taxon>Gunneridae</taxon>
        <taxon>Pentapetalae</taxon>
        <taxon>asterids</taxon>
        <taxon>campanulids</taxon>
        <taxon>Aquifoliales</taxon>
        <taxon>Aquifoliaceae</taxon>
        <taxon>Ilex</taxon>
    </lineage>
</organism>
<comment type="caution">
    <text evidence="4">The sequence shown here is derived from an EMBL/GenBank/DDBJ whole genome shotgun (WGS) entry which is preliminary data.</text>
</comment>
<dbReference type="FunFam" id="1.25.40.10:FF:000090">
    <property type="entry name" value="Pentatricopeptide repeat-containing protein, chloroplastic"/>
    <property type="match status" value="1"/>
</dbReference>
<dbReference type="Pfam" id="PF20431">
    <property type="entry name" value="E_motif"/>
    <property type="match status" value="1"/>
</dbReference>
<protein>
    <recommendedName>
        <fullName evidence="6">Chlororespiratory reduction 4</fullName>
    </recommendedName>
</protein>
<evidence type="ECO:0000256" key="2">
    <source>
        <dbReference type="ARBA" id="ARBA00022737"/>
    </source>
</evidence>
<keyword evidence="5" id="KW-1185">Reference proteome</keyword>
<dbReference type="PANTHER" id="PTHR47926">
    <property type="entry name" value="PENTATRICOPEPTIDE REPEAT-CONTAINING PROTEIN"/>
    <property type="match status" value="1"/>
</dbReference>
<dbReference type="Pfam" id="PF01535">
    <property type="entry name" value="PPR"/>
    <property type="match status" value="3"/>
</dbReference>
<dbReference type="PROSITE" id="PS51375">
    <property type="entry name" value="PPR"/>
    <property type="match status" value="5"/>
</dbReference>
<dbReference type="EMBL" id="CAUOFW020003613">
    <property type="protein sequence ID" value="CAK9160957.1"/>
    <property type="molecule type" value="Genomic_DNA"/>
</dbReference>
<dbReference type="Pfam" id="PF13041">
    <property type="entry name" value="PPR_2"/>
    <property type="match status" value="3"/>
</dbReference>
<feature type="repeat" description="PPR" evidence="3">
    <location>
        <begin position="410"/>
        <end position="445"/>
    </location>
</feature>
<reference evidence="4 5" key="1">
    <citation type="submission" date="2024-02" db="EMBL/GenBank/DDBJ databases">
        <authorList>
            <person name="Vignale AGUSTIN F."/>
            <person name="Sosa J E."/>
            <person name="Modenutti C."/>
        </authorList>
    </citation>
    <scope>NUCLEOTIDE SEQUENCE [LARGE SCALE GENOMIC DNA]</scope>
</reference>
<dbReference type="InterPro" id="IPR046960">
    <property type="entry name" value="PPR_At4g14850-like_plant"/>
</dbReference>
<comment type="similarity">
    <text evidence="1">Belongs to the PPR family. PCMP-H subfamily.</text>
</comment>
<evidence type="ECO:0000256" key="1">
    <source>
        <dbReference type="ARBA" id="ARBA00006643"/>
    </source>
</evidence>
<evidence type="ECO:0000313" key="4">
    <source>
        <dbReference type="EMBL" id="CAK9160957.1"/>
    </source>
</evidence>
<accession>A0ABC8SUT7</accession>
<proteinExistence type="inferred from homology"/>
<dbReference type="FunFam" id="1.25.40.10:FF:000333">
    <property type="entry name" value="Pentatricopeptide repeat-containing protein"/>
    <property type="match status" value="1"/>
</dbReference>
<dbReference type="InterPro" id="IPR011990">
    <property type="entry name" value="TPR-like_helical_dom_sf"/>
</dbReference>
<feature type="repeat" description="PPR" evidence="3">
    <location>
        <begin position="375"/>
        <end position="409"/>
    </location>
</feature>
<evidence type="ECO:0008006" key="6">
    <source>
        <dbReference type="Google" id="ProtNLM"/>
    </source>
</evidence>
<keyword evidence="2" id="KW-0677">Repeat</keyword>
<dbReference type="Gene3D" id="1.25.40.10">
    <property type="entry name" value="Tetratricopeptide repeat domain"/>
    <property type="match status" value="4"/>
</dbReference>
<evidence type="ECO:0000313" key="5">
    <source>
        <dbReference type="Proteomes" id="UP001642360"/>
    </source>
</evidence>